<dbReference type="PANTHER" id="PTHR31981">
    <property type="entry name" value="GLYCOSYLATED LYSOSOMAL MEMBRANE PROTEIN"/>
    <property type="match status" value="1"/>
</dbReference>
<dbReference type="EMBL" id="DS469642">
    <property type="protein sequence ID" value="EDO37624.1"/>
    <property type="molecule type" value="Genomic_DNA"/>
</dbReference>
<protein>
    <submittedName>
        <fullName evidence="12">Uncharacterized protein</fullName>
    </submittedName>
</protein>
<keyword evidence="7" id="KW-0458">Lysosome</keyword>
<gene>
    <name evidence="12" type="ORF">NEMVEDRAFT_v1g244838</name>
</gene>
<evidence type="ECO:0000313" key="12">
    <source>
        <dbReference type="EMBL" id="EDO37624.1"/>
    </source>
</evidence>
<evidence type="ECO:0000256" key="9">
    <source>
        <dbReference type="ARBA" id="ARBA00024189"/>
    </source>
</evidence>
<comment type="function">
    <text evidence="8">Required to protect lysosomal transporter MFSD1 from lysosomal proteolysis and for MFSD1 lysosomal localization.</text>
</comment>
<dbReference type="GO" id="GO:0005764">
    <property type="term" value="C:lysosome"/>
    <property type="evidence" value="ECO:0000318"/>
    <property type="project" value="GO_Central"/>
</dbReference>
<evidence type="ECO:0000256" key="3">
    <source>
        <dbReference type="ARBA" id="ARBA00022729"/>
    </source>
</evidence>
<dbReference type="Pfam" id="PF15065">
    <property type="entry name" value="NCU-G1"/>
    <property type="match status" value="1"/>
</dbReference>
<dbReference type="InParanoid" id="A7SF52"/>
<proteinExistence type="inferred from homology"/>
<evidence type="ECO:0000256" key="7">
    <source>
        <dbReference type="ARBA" id="ARBA00023228"/>
    </source>
</evidence>
<dbReference type="HOGENOM" id="CLU_646081_0_0_1"/>
<evidence type="ECO:0000256" key="1">
    <source>
        <dbReference type="ARBA" id="ARBA00010599"/>
    </source>
</evidence>
<comment type="subcellular location">
    <subcellularLocation>
        <location evidence="9">Lysosome membrane</location>
        <topology evidence="9">Single-pass type I membrane protein</topology>
        <orientation evidence="9">Lumenal side</orientation>
    </subcellularLocation>
</comment>
<dbReference type="OMA" id="TLHYLWD"/>
<sequence length="425" mass="48008">MAVEMCFLGKGFRCLVLFLFILQLFTPIFSIKRKLNLQEYLCPPKIQECKDKNISLVYVSAESADHDNVVHFVWSGFQGPSIINAYSEKLPEKHAKPGLNVKWENLFKNDTEGALEFTPKVDYITAFSLSSVLQFADPKDEIYFTKTGGVIEHNLRSVQWRKVILDKDNDNATFVGEFLGGTISFSCAAADHDDRDEEPPRPRYSSNSTRFTVNLSHLKTNSTDRLALEFVSVVKSEESMPSCSREFQSIDDEHSPGIFRTVVINNTYATYSSFISWKPVMYTKLDRGLKTQLPAFNYLYKNGKFEQTKISSKHCFHLTERKTLLPKIILGAMSKDIITYPIRLSSGQKKDGWYKATQLLSWSGQAGCGQPLFDSISKTLYITIIAGLGIPALIILGGFYCLAADLRKSLRATCKCKLVKVQRDV</sequence>
<dbReference type="eggNOG" id="ENOG502QSBM">
    <property type="taxonomic scope" value="Eukaryota"/>
</dbReference>
<keyword evidence="4 11" id="KW-1133">Transmembrane helix</keyword>
<dbReference type="AlphaFoldDB" id="A7SF52"/>
<accession>A7SF52</accession>
<dbReference type="GO" id="GO:0005765">
    <property type="term" value="C:lysosomal membrane"/>
    <property type="evidence" value="ECO:0007669"/>
    <property type="project" value="UniProtKB-SubCell"/>
</dbReference>
<evidence type="ECO:0000256" key="2">
    <source>
        <dbReference type="ARBA" id="ARBA00022692"/>
    </source>
</evidence>
<evidence type="ECO:0000256" key="11">
    <source>
        <dbReference type="SAM" id="Phobius"/>
    </source>
</evidence>
<comment type="subunit">
    <text evidence="10">Interacts (via lumenal domain) with lysosomal protein MFSD1; the interaction starts while both proteins are still in the endoplasmic reticulum and is required for stabilization of MFSD1 in lysosomes but has no direct effect on its targeting to lysosomes or transporter activity.</text>
</comment>
<comment type="similarity">
    <text evidence="1">Belongs to the GLMP family.</text>
</comment>
<dbReference type="PhylomeDB" id="A7SF52"/>
<evidence type="ECO:0000256" key="4">
    <source>
        <dbReference type="ARBA" id="ARBA00022989"/>
    </source>
</evidence>
<evidence type="ECO:0000313" key="13">
    <source>
        <dbReference type="Proteomes" id="UP000001593"/>
    </source>
</evidence>
<organism evidence="12 13">
    <name type="scientific">Nematostella vectensis</name>
    <name type="common">Starlet sea anemone</name>
    <dbReference type="NCBI Taxonomy" id="45351"/>
    <lineage>
        <taxon>Eukaryota</taxon>
        <taxon>Metazoa</taxon>
        <taxon>Cnidaria</taxon>
        <taxon>Anthozoa</taxon>
        <taxon>Hexacorallia</taxon>
        <taxon>Actiniaria</taxon>
        <taxon>Edwardsiidae</taxon>
        <taxon>Nematostella</taxon>
    </lineage>
</organism>
<evidence type="ECO:0000256" key="8">
    <source>
        <dbReference type="ARBA" id="ARBA00024176"/>
    </source>
</evidence>
<reference evidence="12 13" key="1">
    <citation type="journal article" date="2007" name="Science">
        <title>Sea anemone genome reveals ancestral eumetazoan gene repertoire and genomic organization.</title>
        <authorList>
            <person name="Putnam N.H."/>
            <person name="Srivastava M."/>
            <person name="Hellsten U."/>
            <person name="Dirks B."/>
            <person name="Chapman J."/>
            <person name="Salamov A."/>
            <person name="Terry A."/>
            <person name="Shapiro H."/>
            <person name="Lindquist E."/>
            <person name="Kapitonov V.V."/>
            <person name="Jurka J."/>
            <person name="Genikhovich G."/>
            <person name="Grigoriev I.V."/>
            <person name="Lucas S.M."/>
            <person name="Steele R.E."/>
            <person name="Finnerty J.R."/>
            <person name="Technau U."/>
            <person name="Martindale M.Q."/>
            <person name="Rokhsar D.S."/>
        </authorList>
    </citation>
    <scope>NUCLEOTIDE SEQUENCE [LARGE SCALE GENOMIC DNA]</scope>
    <source>
        <strain evidence="13">CH2 X CH6</strain>
    </source>
</reference>
<keyword evidence="6" id="KW-0325">Glycoprotein</keyword>
<dbReference type="Proteomes" id="UP000001593">
    <property type="component" value="Unassembled WGS sequence"/>
</dbReference>
<name>A7SF52_NEMVE</name>
<keyword evidence="3" id="KW-0732">Signal</keyword>
<evidence type="ECO:0000256" key="10">
    <source>
        <dbReference type="ARBA" id="ARBA00044960"/>
    </source>
</evidence>
<evidence type="ECO:0000256" key="5">
    <source>
        <dbReference type="ARBA" id="ARBA00023136"/>
    </source>
</evidence>
<keyword evidence="13" id="KW-1185">Reference proteome</keyword>
<dbReference type="PANTHER" id="PTHR31981:SF1">
    <property type="entry name" value="GLYCOSYLATED LYSOSOMAL MEMBRANE PROTEIN"/>
    <property type="match status" value="1"/>
</dbReference>
<keyword evidence="5 11" id="KW-0472">Membrane</keyword>
<feature type="transmembrane region" description="Helical" evidence="11">
    <location>
        <begin position="380"/>
        <end position="402"/>
    </location>
</feature>
<dbReference type="InterPro" id="IPR029382">
    <property type="entry name" value="NCU-G1"/>
</dbReference>
<evidence type="ECO:0000256" key="6">
    <source>
        <dbReference type="ARBA" id="ARBA00023180"/>
    </source>
</evidence>
<keyword evidence="2 11" id="KW-0812">Transmembrane</keyword>